<gene>
    <name evidence="1" type="ORF">LSP04_15740</name>
    <name evidence="2" type="ORF">VC81_13145</name>
</gene>
<dbReference type="AlphaFoldDB" id="A0A0F3RSF7"/>
<dbReference type="Proteomes" id="UP000321691">
    <property type="component" value="Unassembled WGS sequence"/>
</dbReference>
<keyword evidence="4" id="KW-1185">Reference proteome</keyword>
<organism evidence="2 3">
    <name type="scientific">Levilactobacillus spicheri</name>
    <dbReference type="NCBI Taxonomy" id="216463"/>
    <lineage>
        <taxon>Bacteria</taxon>
        <taxon>Bacillati</taxon>
        <taxon>Bacillota</taxon>
        <taxon>Bacilli</taxon>
        <taxon>Lactobacillales</taxon>
        <taxon>Lactobacillaceae</taxon>
        <taxon>Levilactobacillus</taxon>
    </lineage>
</organism>
<dbReference type="PIRSF" id="PIRSF037356">
    <property type="entry name" value="DUF1797"/>
    <property type="match status" value="1"/>
</dbReference>
<dbReference type="Pfam" id="PF08796">
    <property type="entry name" value="DUF1797"/>
    <property type="match status" value="1"/>
</dbReference>
<evidence type="ECO:0000313" key="2">
    <source>
        <dbReference type="EMBL" id="KJW11727.1"/>
    </source>
</evidence>
<proteinExistence type="predicted"/>
<dbReference type="OrthoDB" id="2361638at2"/>
<sequence length="78" mass="8946">MEESQLIGIINRLKAMQEDAVDEPQPRRFEKAGVEQAMVVYNAANQTYTLTEHNPETTFEFDNIDLVAIELFDLLTDN</sequence>
<dbReference type="RefSeq" id="WP_024748111.1">
    <property type="nucleotide sequence ID" value="NZ_BJZI01000021.1"/>
</dbReference>
<dbReference type="STRING" id="216463.VC81_13145"/>
<protein>
    <recommendedName>
        <fullName evidence="5">DUF1797 domain-containing protein</fullName>
    </recommendedName>
</protein>
<dbReference type="GeneID" id="84783247"/>
<dbReference type="InterPro" id="IPR014904">
    <property type="entry name" value="YkuJ-like"/>
</dbReference>
<evidence type="ECO:0000313" key="3">
    <source>
        <dbReference type="Proteomes" id="UP000033491"/>
    </source>
</evidence>
<dbReference type="SUPFAM" id="SSF143567">
    <property type="entry name" value="YkuJ-like"/>
    <property type="match status" value="1"/>
</dbReference>
<dbReference type="EMBL" id="BJZI01000021">
    <property type="protein sequence ID" value="GEO67155.1"/>
    <property type="molecule type" value="Genomic_DNA"/>
</dbReference>
<reference evidence="2 3" key="1">
    <citation type="submission" date="2015-03" db="EMBL/GenBank/DDBJ databases">
        <authorList>
            <person name="Zheng J."/>
            <person name="Ganezle M."/>
        </authorList>
    </citation>
    <scope>NUCLEOTIDE SEQUENCE [LARGE SCALE GENOMIC DNA]</scope>
    <source>
        <strain evidence="2 3">LP38</strain>
    </source>
</reference>
<dbReference type="Gene3D" id="3.30.720.20">
    <property type="entry name" value="Protein of unknown function DUF1797"/>
    <property type="match status" value="1"/>
</dbReference>
<accession>A0A0F3RSF7</accession>
<evidence type="ECO:0000313" key="1">
    <source>
        <dbReference type="EMBL" id="GEO67155.1"/>
    </source>
</evidence>
<dbReference type="EMBL" id="JZCR01000025">
    <property type="protein sequence ID" value="KJW11727.1"/>
    <property type="molecule type" value="Genomic_DNA"/>
</dbReference>
<name>A0A0F3RSF7_9LACO</name>
<comment type="caution">
    <text evidence="2">The sequence shown here is derived from an EMBL/GenBank/DDBJ whole genome shotgun (WGS) entry which is preliminary data.</text>
</comment>
<dbReference type="PATRIC" id="fig|216463.3.peg.1892"/>
<dbReference type="Proteomes" id="UP000033491">
    <property type="component" value="Unassembled WGS sequence"/>
</dbReference>
<reference evidence="1 4" key="2">
    <citation type="submission" date="2019-07" db="EMBL/GenBank/DDBJ databases">
        <title>Whole genome shotgun sequence of Lactobacillus spicheri NBRC 107155.</title>
        <authorList>
            <person name="Hosoyama A."/>
            <person name="Uohara A."/>
            <person name="Ohji S."/>
            <person name="Ichikawa N."/>
        </authorList>
    </citation>
    <scope>NUCLEOTIDE SEQUENCE [LARGE SCALE GENOMIC DNA]</scope>
    <source>
        <strain evidence="1 4">NBRC 107155</strain>
    </source>
</reference>
<evidence type="ECO:0008006" key="5">
    <source>
        <dbReference type="Google" id="ProtNLM"/>
    </source>
</evidence>
<dbReference type="InterPro" id="IPR038073">
    <property type="entry name" value="YkuJ-like_sf"/>
</dbReference>
<evidence type="ECO:0000313" key="4">
    <source>
        <dbReference type="Proteomes" id="UP000321691"/>
    </source>
</evidence>